<dbReference type="EMBL" id="BAAADA010000046">
    <property type="protein sequence ID" value="GAA0478725.1"/>
    <property type="molecule type" value="Genomic_DNA"/>
</dbReference>
<gene>
    <name evidence="2" type="ORF">GCM10008936_06220</name>
</gene>
<dbReference type="Pfam" id="PF04230">
    <property type="entry name" value="PS_pyruv_trans"/>
    <property type="match status" value="1"/>
</dbReference>
<organism evidence="2 3">
    <name type="scientific">Alkalibacterium indicireducens</name>
    <dbReference type="NCBI Taxonomy" id="398758"/>
    <lineage>
        <taxon>Bacteria</taxon>
        <taxon>Bacillati</taxon>
        <taxon>Bacillota</taxon>
        <taxon>Bacilli</taxon>
        <taxon>Lactobacillales</taxon>
        <taxon>Carnobacteriaceae</taxon>
        <taxon>Alkalibacterium</taxon>
    </lineage>
</organism>
<name>A0ABP3KFU1_9LACT</name>
<feature type="domain" description="Polysaccharide pyruvyl transferase" evidence="1">
    <location>
        <begin position="15"/>
        <end position="327"/>
    </location>
</feature>
<evidence type="ECO:0000313" key="2">
    <source>
        <dbReference type="EMBL" id="GAA0478725.1"/>
    </source>
</evidence>
<protein>
    <recommendedName>
        <fullName evidence="1">Polysaccharide pyruvyl transferase domain-containing protein</fullName>
    </recommendedName>
</protein>
<dbReference type="InterPro" id="IPR007345">
    <property type="entry name" value="Polysacch_pyruvyl_Trfase"/>
</dbReference>
<comment type="caution">
    <text evidence="2">The sequence shown here is derived from an EMBL/GenBank/DDBJ whole genome shotgun (WGS) entry which is preliminary data.</text>
</comment>
<dbReference type="PANTHER" id="PTHR36836">
    <property type="entry name" value="COLANIC ACID BIOSYNTHESIS PROTEIN WCAK"/>
    <property type="match status" value="1"/>
</dbReference>
<evidence type="ECO:0000259" key="1">
    <source>
        <dbReference type="Pfam" id="PF04230"/>
    </source>
</evidence>
<dbReference type="Proteomes" id="UP001410648">
    <property type="component" value="Unassembled WGS sequence"/>
</dbReference>
<accession>A0ABP3KFU1</accession>
<evidence type="ECO:0000313" key="3">
    <source>
        <dbReference type="Proteomes" id="UP001410648"/>
    </source>
</evidence>
<sequence>MIKKNIMIYGGEFFNKGAQAMSFTTISRLKDEFPNHNITFVSEMDSRRPKSELENYNFEIITDPFARNNFIGENFIRKLMNKSQRHNPKSVKNLLYETDYLFDISGYALSSQWEQKRVDSYIIRLKVANDMGIKTIIMPQSMGPFDFNEDVVINIKEALQKVVVINPRESQGVEDLKDIGVSENVKKIPDMVLTNQTPINWNNIYRKKEKEKQYEVLSNSVAIVPNAQNFKYGNKDEVLEIYRKTIQYLRKRNINIYLTKHSHNDTEACHLIKNMFTDDSGVKMIVDDMTPKEFENLIKQFNFIIGSRFHSVVHAYKVGTPSIILGWATKYIELAQLFNQNNYVFDVRNNINEELFLEKIQNMINNYKDESETILSKLNNVKKYGDPFNYAFKRLK</sequence>
<keyword evidence="3" id="KW-1185">Reference proteome</keyword>
<dbReference type="RefSeq" id="WP_346024109.1">
    <property type="nucleotide sequence ID" value="NZ_BAAADA010000046.1"/>
</dbReference>
<proteinExistence type="predicted"/>
<dbReference type="PANTHER" id="PTHR36836:SF1">
    <property type="entry name" value="COLANIC ACID BIOSYNTHESIS PROTEIN WCAK"/>
    <property type="match status" value="1"/>
</dbReference>
<reference evidence="3" key="1">
    <citation type="journal article" date="2019" name="Int. J. Syst. Evol. Microbiol.">
        <title>The Global Catalogue of Microorganisms (GCM) 10K type strain sequencing project: providing services to taxonomists for standard genome sequencing and annotation.</title>
        <authorList>
            <consortium name="The Broad Institute Genomics Platform"/>
            <consortium name="The Broad Institute Genome Sequencing Center for Infectious Disease"/>
            <person name="Wu L."/>
            <person name="Ma J."/>
        </authorList>
    </citation>
    <scope>NUCLEOTIDE SEQUENCE [LARGE SCALE GENOMIC DNA]</scope>
    <source>
        <strain evidence="3">JCM 14232</strain>
    </source>
</reference>